<comment type="caution">
    <text evidence="13">The sequence shown here is derived from an EMBL/GenBank/DDBJ whole genome shotgun (WGS) entry which is preliminary data.</text>
</comment>
<name>A0ABX0XJ34_9SPHN</name>
<dbReference type="Pfam" id="PF00781">
    <property type="entry name" value="DAGK_cat"/>
    <property type="match status" value="1"/>
</dbReference>
<dbReference type="InterPro" id="IPR017438">
    <property type="entry name" value="ATP-NAD_kinase_N"/>
</dbReference>
<dbReference type="InterPro" id="IPR001206">
    <property type="entry name" value="Diacylglycerol_kinase_cat_dom"/>
</dbReference>
<evidence type="ECO:0000256" key="11">
    <source>
        <dbReference type="ARBA" id="ARBA00023264"/>
    </source>
</evidence>
<evidence type="ECO:0000256" key="7">
    <source>
        <dbReference type="ARBA" id="ARBA00022840"/>
    </source>
</evidence>
<evidence type="ECO:0000259" key="12">
    <source>
        <dbReference type="PROSITE" id="PS50146"/>
    </source>
</evidence>
<keyword evidence="8" id="KW-0460">Magnesium</keyword>
<dbReference type="GO" id="GO:0016301">
    <property type="term" value="F:kinase activity"/>
    <property type="evidence" value="ECO:0007669"/>
    <property type="project" value="UniProtKB-KW"/>
</dbReference>
<evidence type="ECO:0000256" key="10">
    <source>
        <dbReference type="ARBA" id="ARBA00023209"/>
    </source>
</evidence>
<keyword evidence="6 13" id="KW-0418">Kinase</keyword>
<keyword evidence="9" id="KW-0443">Lipid metabolism</keyword>
<feature type="domain" description="DAGKc" evidence="12">
    <location>
        <begin position="6"/>
        <end position="135"/>
    </location>
</feature>
<evidence type="ECO:0000256" key="4">
    <source>
        <dbReference type="ARBA" id="ARBA00022723"/>
    </source>
</evidence>
<keyword evidence="11" id="KW-1208">Phospholipid metabolism</keyword>
<keyword evidence="4" id="KW-0479">Metal-binding</keyword>
<dbReference type="PROSITE" id="PS50146">
    <property type="entry name" value="DAGK"/>
    <property type="match status" value="1"/>
</dbReference>
<dbReference type="SUPFAM" id="SSF111331">
    <property type="entry name" value="NAD kinase/diacylglycerol kinase-like"/>
    <property type="match status" value="1"/>
</dbReference>
<keyword evidence="5" id="KW-0547">Nucleotide-binding</keyword>
<dbReference type="RefSeq" id="WP_167952164.1">
    <property type="nucleotide sequence ID" value="NZ_JAATJE010000001.1"/>
</dbReference>
<proteinExistence type="predicted"/>
<evidence type="ECO:0000256" key="8">
    <source>
        <dbReference type="ARBA" id="ARBA00022842"/>
    </source>
</evidence>
<evidence type="ECO:0000256" key="5">
    <source>
        <dbReference type="ARBA" id="ARBA00022741"/>
    </source>
</evidence>
<comment type="cofactor">
    <cofactor evidence="1">
        <name>Mg(2+)</name>
        <dbReference type="ChEBI" id="CHEBI:18420"/>
    </cofactor>
</comment>
<evidence type="ECO:0000256" key="3">
    <source>
        <dbReference type="ARBA" id="ARBA00022679"/>
    </source>
</evidence>
<keyword evidence="2" id="KW-0444">Lipid biosynthesis</keyword>
<dbReference type="InterPro" id="IPR050187">
    <property type="entry name" value="Lipid_Phosphate_FormReg"/>
</dbReference>
<evidence type="ECO:0000256" key="2">
    <source>
        <dbReference type="ARBA" id="ARBA00022516"/>
    </source>
</evidence>
<evidence type="ECO:0000313" key="13">
    <source>
        <dbReference type="EMBL" id="NJC32751.1"/>
    </source>
</evidence>
<dbReference type="InterPro" id="IPR016064">
    <property type="entry name" value="NAD/diacylglycerol_kinase_sf"/>
</dbReference>
<dbReference type="NCBIfam" id="TIGR00147">
    <property type="entry name" value="YegS/Rv2252/BmrU family lipid kinase"/>
    <property type="match status" value="1"/>
</dbReference>
<dbReference type="Proteomes" id="UP000734218">
    <property type="component" value="Unassembled WGS sequence"/>
</dbReference>
<dbReference type="PANTHER" id="PTHR12358:SF106">
    <property type="entry name" value="LIPID KINASE YEGS"/>
    <property type="match status" value="1"/>
</dbReference>
<keyword evidence="3" id="KW-0808">Transferase</keyword>
<dbReference type="Gene3D" id="3.40.50.10330">
    <property type="entry name" value="Probable inorganic polyphosphate/atp-NAD kinase, domain 1"/>
    <property type="match status" value="1"/>
</dbReference>
<dbReference type="Gene3D" id="2.60.200.40">
    <property type="match status" value="1"/>
</dbReference>
<reference evidence="13 14" key="1">
    <citation type="submission" date="2020-03" db="EMBL/GenBank/DDBJ databases">
        <title>Genomic Encyclopedia of Type Strains, Phase IV (KMG-IV): sequencing the most valuable type-strain genomes for metagenomic binning, comparative biology and taxonomic classification.</title>
        <authorList>
            <person name="Goeker M."/>
        </authorList>
    </citation>
    <scope>NUCLEOTIDE SEQUENCE [LARGE SCALE GENOMIC DNA]</scope>
    <source>
        <strain evidence="13 14">DSM 27651</strain>
    </source>
</reference>
<dbReference type="Pfam" id="PF19279">
    <property type="entry name" value="YegS_C"/>
    <property type="match status" value="1"/>
</dbReference>
<dbReference type="InterPro" id="IPR005218">
    <property type="entry name" value="Diacylglycerol/lipid_kinase"/>
</dbReference>
<gene>
    <name evidence="13" type="ORF">GGR88_000225</name>
</gene>
<keyword evidence="7" id="KW-0067">ATP-binding</keyword>
<protein>
    <submittedName>
        <fullName evidence="13">YegS/Rv2252/BmrU family lipid kinase</fullName>
    </submittedName>
</protein>
<dbReference type="PANTHER" id="PTHR12358">
    <property type="entry name" value="SPHINGOSINE KINASE"/>
    <property type="match status" value="1"/>
</dbReference>
<dbReference type="InterPro" id="IPR045540">
    <property type="entry name" value="YegS/DAGK_C"/>
</dbReference>
<evidence type="ECO:0000256" key="6">
    <source>
        <dbReference type="ARBA" id="ARBA00022777"/>
    </source>
</evidence>
<organism evidence="13 14">
    <name type="scientific">Sphingomonas jejuensis</name>
    <dbReference type="NCBI Taxonomy" id="904715"/>
    <lineage>
        <taxon>Bacteria</taxon>
        <taxon>Pseudomonadati</taxon>
        <taxon>Pseudomonadota</taxon>
        <taxon>Alphaproteobacteria</taxon>
        <taxon>Sphingomonadales</taxon>
        <taxon>Sphingomonadaceae</taxon>
        <taxon>Sphingomonas</taxon>
    </lineage>
</organism>
<sequence length="297" mass="32421">MTDTDALPREAILVVNAQSRRGRATFKDARRKLKDAGITLLSAHAVRNPKHFRDVIKKALETSPPMVIVGGGDGSLSSAVDDFVRTRTVFALLPLGTANSFARTLGIPLDLDGAIGVIANGARRRIDLGMIDDDYYANCATLGLAPLIAETVPHGLKKMLGRTGYLAWAGYRLSRFKPFSLTVDDGTTARTLDAVEVRIANGRFHGGAELVEDARVDSGEIVVQVVTGKARHRLLWSWSASLLRLRSRKQTYEEFHGQQFRLSTEKPMPVSIDGEVLAHTPCTARIARQVIEVAAPR</sequence>
<dbReference type="EMBL" id="JAATJE010000001">
    <property type="protein sequence ID" value="NJC32751.1"/>
    <property type="molecule type" value="Genomic_DNA"/>
</dbReference>
<evidence type="ECO:0000256" key="9">
    <source>
        <dbReference type="ARBA" id="ARBA00023098"/>
    </source>
</evidence>
<accession>A0ABX0XJ34</accession>
<evidence type="ECO:0000256" key="1">
    <source>
        <dbReference type="ARBA" id="ARBA00001946"/>
    </source>
</evidence>
<keyword evidence="10" id="KW-0594">Phospholipid biosynthesis</keyword>
<dbReference type="SMART" id="SM00046">
    <property type="entry name" value="DAGKc"/>
    <property type="match status" value="1"/>
</dbReference>
<keyword evidence="14" id="KW-1185">Reference proteome</keyword>
<evidence type="ECO:0000313" key="14">
    <source>
        <dbReference type="Proteomes" id="UP000734218"/>
    </source>
</evidence>